<name>A0A0W7WMW5_9RHOB</name>
<sequence>MDLLIVFVLLAASFAGSALIFLAIRKSHLRREAQAALAAEKGWRFHHAPGRGGAPARTSISDPEEGWVLTLNVTSSGRGGSVSRWTLFEDPRPALDQGMALLGPEIPDRTAAMADRMLDRADAAGGIGGRIMQVMMNKLTGGLGAEAADLRAVPGDGPGTLFATPGAEHALDGLRDAPELVRARAEGNEMTQPVILRGPEGLRIRRNVALRSPEEIERYVALCRGLSARLQAPA</sequence>
<dbReference type="OrthoDB" id="7854269at2"/>
<dbReference type="RefSeq" id="WP_058861021.1">
    <property type="nucleotide sequence ID" value="NZ_LPXO01000002.1"/>
</dbReference>
<proteinExistence type="predicted"/>
<dbReference type="EMBL" id="LPXO01000002">
    <property type="protein sequence ID" value="KUF11903.1"/>
    <property type="molecule type" value="Genomic_DNA"/>
</dbReference>
<reference evidence="1 2" key="1">
    <citation type="submission" date="2015-12" db="EMBL/GenBank/DDBJ databases">
        <authorList>
            <person name="Shamseldin A."/>
            <person name="Moawad H."/>
            <person name="Abd El-Rahim W.M."/>
            <person name="Sadowsky M.J."/>
        </authorList>
    </citation>
    <scope>NUCLEOTIDE SEQUENCE [LARGE SCALE GENOMIC DNA]</scope>
    <source>
        <strain evidence="1 2">SJ5A-1</strain>
    </source>
</reference>
<protein>
    <submittedName>
        <fullName evidence="1">Uncharacterized protein</fullName>
    </submittedName>
</protein>
<comment type="caution">
    <text evidence="1">The sequence shown here is derived from an EMBL/GenBank/DDBJ whole genome shotgun (WGS) entry which is preliminary data.</text>
</comment>
<keyword evidence="2" id="KW-1185">Reference proteome</keyword>
<organism evidence="1 2">
    <name type="scientific">Pseudoponticoccus marisrubri</name>
    <dbReference type="NCBI Taxonomy" id="1685382"/>
    <lineage>
        <taxon>Bacteria</taxon>
        <taxon>Pseudomonadati</taxon>
        <taxon>Pseudomonadota</taxon>
        <taxon>Alphaproteobacteria</taxon>
        <taxon>Rhodobacterales</taxon>
        <taxon>Roseobacteraceae</taxon>
        <taxon>Pseudoponticoccus</taxon>
    </lineage>
</organism>
<evidence type="ECO:0000313" key="2">
    <source>
        <dbReference type="Proteomes" id="UP000054396"/>
    </source>
</evidence>
<accession>A0A0W7WMW5</accession>
<dbReference type="Proteomes" id="UP000054396">
    <property type="component" value="Unassembled WGS sequence"/>
</dbReference>
<evidence type="ECO:0000313" key="1">
    <source>
        <dbReference type="EMBL" id="KUF11903.1"/>
    </source>
</evidence>
<dbReference type="AlphaFoldDB" id="A0A0W7WMW5"/>
<gene>
    <name evidence="1" type="ORF">AVJ23_04800</name>
</gene>